<dbReference type="PANTHER" id="PTHR38096:SF1">
    <property type="entry name" value="ENTEROBACTIN SYNTHASE COMPONENT D"/>
    <property type="match status" value="1"/>
</dbReference>
<accession>A0ABT4SF06</accession>
<keyword evidence="6" id="KW-1185">Reference proteome</keyword>
<feature type="domain" description="4'-phosphopantetheinyl transferase N-terminal" evidence="4">
    <location>
        <begin position="80"/>
        <end position="143"/>
    </location>
</feature>
<dbReference type="EMBL" id="JAPNNL010000081">
    <property type="protein sequence ID" value="MDA0635772.1"/>
    <property type="molecule type" value="Genomic_DNA"/>
</dbReference>
<keyword evidence="1 5" id="KW-0808">Transferase</keyword>
<dbReference type="InterPro" id="IPR037143">
    <property type="entry name" value="4-PPantetheinyl_Trfase_dom_sf"/>
</dbReference>
<evidence type="ECO:0000259" key="3">
    <source>
        <dbReference type="Pfam" id="PF01648"/>
    </source>
</evidence>
<dbReference type="InterPro" id="IPR003542">
    <property type="entry name" value="Enbac_synth_compD-like"/>
</dbReference>
<dbReference type="Pfam" id="PF17837">
    <property type="entry name" value="4PPT_N"/>
    <property type="match status" value="1"/>
</dbReference>
<feature type="region of interest" description="Disordered" evidence="2">
    <location>
        <begin position="42"/>
        <end position="63"/>
    </location>
</feature>
<evidence type="ECO:0000259" key="4">
    <source>
        <dbReference type="Pfam" id="PF17837"/>
    </source>
</evidence>
<protein>
    <submittedName>
        <fullName evidence="5">4'-phosphopantetheinyl transferase superfamily protein</fullName>
    </submittedName>
</protein>
<dbReference type="RefSeq" id="WP_270156624.1">
    <property type="nucleotide sequence ID" value="NZ_JAPNNL010000081.1"/>
</dbReference>
<evidence type="ECO:0000313" key="5">
    <source>
        <dbReference type="EMBL" id="MDA0635772.1"/>
    </source>
</evidence>
<dbReference type="InterPro" id="IPR041354">
    <property type="entry name" value="4PPT_N"/>
</dbReference>
<dbReference type="PRINTS" id="PR01399">
    <property type="entry name" value="ENTSNTHTASED"/>
</dbReference>
<proteinExistence type="predicted"/>
<dbReference type="InterPro" id="IPR008278">
    <property type="entry name" value="4-PPantetheinyl_Trfase_dom"/>
</dbReference>
<evidence type="ECO:0000256" key="2">
    <source>
        <dbReference type="SAM" id="MobiDB-lite"/>
    </source>
</evidence>
<dbReference type="SUPFAM" id="SSF56214">
    <property type="entry name" value="4'-phosphopantetheinyl transferase"/>
    <property type="match status" value="1"/>
</dbReference>
<evidence type="ECO:0000313" key="6">
    <source>
        <dbReference type="Proteomes" id="UP001144036"/>
    </source>
</evidence>
<sequence>MGEGSEVAMPRLRAMLPSWVTCAELLGEPPDATVTVAASLTGGDERTRPGSGHFPSGTGVNCGTDETGGDEVVAGVMVAAMAGATPARRQAFAAGRACAAQALRMLGMPAGPIPRGAQGAPVWPPGVTGSITHCPGYAAAAAARDGTIIGVDAEPCLPVPPGVLSRIAAPAEIEGLERLAVPHPGRLLFSAKESVYKACFPLTGRRLGFLDAEVAFDPGGGFTARLTGPGPRRLEGRWTVADGLALTAIAMPCPG</sequence>
<dbReference type="Gene3D" id="3.90.470.20">
    <property type="entry name" value="4'-phosphopantetheinyl transferase domain"/>
    <property type="match status" value="1"/>
</dbReference>
<organism evidence="5 6">
    <name type="scientific">Nonomuraea corallina</name>
    <dbReference type="NCBI Taxonomy" id="2989783"/>
    <lineage>
        <taxon>Bacteria</taxon>
        <taxon>Bacillati</taxon>
        <taxon>Actinomycetota</taxon>
        <taxon>Actinomycetes</taxon>
        <taxon>Streptosporangiales</taxon>
        <taxon>Streptosporangiaceae</taxon>
        <taxon>Nonomuraea</taxon>
    </lineage>
</organism>
<name>A0ABT4SF06_9ACTN</name>
<evidence type="ECO:0000256" key="1">
    <source>
        <dbReference type="ARBA" id="ARBA00022679"/>
    </source>
</evidence>
<comment type="caution">
    <text evidence="5">The sequence shown here is derived from an EMBL/GenBank/DDBJ whole genome shotgun (WGS) entry which is preliminary data.</text>
</comment>
<dbReference type="Proteomes" id="UP001144036">
    <property type="component" value="Unassembled WGS sequence"/>
</dbReference>
<gene>
    <name evidence="5" type="ORF">OUY22_20320</name>
</gene>
<dbReference type="Pfam" id="PF01648">
    <property type="entry name" value="ACPS"/>
    <property type="match status" value="1"/>
</dbReference>
<dbReference type="GO" id="GO:0016740">
    <property type="term" value="F:transferase activity"/>
    <property type="evidence" value="ECO:0007669"/>
    <property type="project" value="UniProtKB-KW"/>
</dbReference>
<feature type="domain" description="4'-phosphopantetheinyl transferase" evidence="3">
    <location>
        <begin position="149"/>
        <end position="232"/>
    </location>
</feature>
<reference evidence="5" key="1">
    <citation type="submission" date="2022-11" db="EMBL/GenBank/DDBJ databases">
        <title>Nonomuraea corallina sp. nov., a new species of the genus Nonomuraea isolated from sea side sediment in Thai sea.</title>
        <authorList>
            <person name="Ngamcharungchit C."/>
            <person name="Matsumoto A."/>
            <person name="Suriyachadkun C."/>
            <person name="Panbangred W."/>
            <person name="Inahashi Y."/>
            <person name="Intra B."/>
        </authorList>
    </citation>
    <scope>NUCLEOTIDE SEQUENCE</scope>
    <source>
        <strain evidence="5">MCN248</strain>
    </source>
</reference>
<dbReference type="PANTHER" id="PTHR38096">
    <property type="entry name" value="ENTEROBACTIN SYNTHASE COMPONENT D"/>
    <property type="match status" value="1"/>
</dbReference>